<proteinExistence type="predicted"/>
<name>A0A8K1CCL2_PYTOL</name>
<sequence length="137" mass="14791">MSVVKIEDAFTEAAGKGDVETLATLLEQGAEVNDTDVGNEGYAALQVAAKKGQYEAVEYLLHNEANVNQRDSDGFSALHEAAFLGYEDIARLLLRWGADKTFVSSEGTTALQLAVRHGHGVIAYMLAEGHSVQRGFY</sequence>
<organism evidence="4 5">
    <name type="scientific">Pythium oligandrum</name>
    <name type="common">Mycoparasitic fungus</name>
    <dbReference type="NCBI Taxonomy" id="41045"/>
    <lineage>
        <taxon>Eukaryota</taxon>
        <taxon>Sar</taxon>
        <taxon>Stramenopiles</taxon>
        <taxon>Oomycota</taxon>
        <taxon>Peronosporomycetes</taxon>
        <taxon>Pythiales</taxon>
        <taxon>Pythiaceae</taxon>
        <taxon>Pythium</taxon>
    </lineage>
</organism>
<dbReference type="SMART" id="SM00248">
    <property type="entry name" value="ANK"/>
    <property type="match status" value="4"/>
</dbReference>
<dbReference type="PANTHER" id="PTHR24198:SF165">
    <property type="entry name" value="ANKYRIN REPEAT-CONTAINING PROTEIN-RELATED"/>
    <property type="match status" value="1"/>
</dbReference>
<evidence type="ECO:0000256" key="2">
    <source>
        <dbReference type="ARBA" id="ARBA00023043"/>
    </source>
</evidence>
<dbReference type="PROSITE" id="PS50088">
    <property type="entry name" value="ANK_REPEAT"/>
    <property type="match status" value="2"/>
</dbReference>
<dbReference type="EMBL" id="SPLM01000108">
    <property type="protein sequence ID" value="TMW60876.1"/>
    <property type="molecule type" value="Genomic_DNA"/>
</dbReference>
<evidence type="ECO:0008006" key="6">
    <source>
        <dbReference type="Google" id="ProtNLM"/>
    </source>
</evidence>
<dbReference type="AlphaFoldDB" id="A0A8K1CCL2"/>
<keyword evidence="2 3" id="KW-0040">ANK repeat</keyword>
<dbReference type="Proteomes" id="UP000794436">
    <property type="component" value="Unassembled WGS sequence"/>
</dbReference>
<feature type="repeat" description="ANK" evidence="3">
    <location>
        <begin position="40"/>
        <end position="72"/>
    </location>
</feature>
<dbReference type="PANTHER" id="PTHR24198">
    <property type="entry name" value="ANKYRIN REPEAT AND PROTEIN KINASE DOMAIN-CONTAINING PROTEIN"/>
    <property type="match status" value="1"/>
</dbReference>
<reference evidence="4" key="1">
    <citation type="submission" date="2019-03" db="EMBL/GenBank/DDBJ databases">
        <title>Long read genome sequence of the mycoparasitic Pythium oligandrum ATCC 38472 isolated from sugarbeet rhizosphere.</title>
        <authorList>
            <person name="Gaulin E."/>
        </authorList>
    </citation>
    <scope>NUCLEOTIDE SEQUENCE</scope>
    <source>
        <strain evidence="4">ATCC 38472_TT</strain>
    </source>
</reference>
<evidence type="ECO:0000313" key="4">
    <source>
        <dbReference type="EMBL" id="TMW60876.1"/>
    </source>
</evidence>
<dbReference type="SUPFAM" id="SSF48403">
    <property type="entry name" value="Ankyrin repeat"/>
    <property type="match status" value="1"/>
</dbReference>
<dbReference type="Gene3D" id="1.25.40.20">
    <property type="entry name" value="Ankyrin repeat-containing domain"/>
    <property type="match status" value="1"/>
</dbReference>
<keyword evidence="5" id="KW-1185">Reference proteome</keyword>
<feature type="repeat" description="ANK" evidence="3">
    <location>
        <begin position="73"/>
        <end position="105"/>
    </location>
</feature>
<evidence type="ECO:0000313" key="5">
    <source>
        <dbReference type="Proteomes" id="UP000794436"/>
    </source>
</evidence>
<dbReference type="Pfam" id="PF12796">
    <property type="entry name" value="Ank_2"/>
    <property type="match status" value="1"/>
</dbReference>
<dbReference type="InterPro" id="IPR002110">
    <property type="entry name" value="Ankyrin_rpt"/>
</dbReference>
<evidence type="ECO:0000256" key="1">
    <source>
        <dbReference type="ARBA" id="ARBA00022737"/>
    </source>
</evidence>
<keyword evidence="1" id="KW-0677">Repeat</keyword>
<gene>
    <name evidence="4" type="ORF">Poli38472_000918</name>
</gene>
<comment type="caution">
    <text evidence="4">The sequence shown here is derived from an EMBL/GenBank/DDBJ whole genome shotgun (WGS) entry which is preliminary data.</text>
</comment>
<evidence type="ECO:0000256" key="3">
    <source>
        <dbReference type="PROSITE-ProRule" id="PRU00023"/>
    </source>
</evidence>
<dbReference type="InterPro" id="IPR036770">
    <property type="entry name" value="Ankyrin_rpt-contain_sf"/>
</dbReference>
<dbReference type="PROSITE" id="PS50297">
    <property type="entry name" value="ANK_REP_REGION"/>
    <property type="match status" value="2"/>
</dbReference>
<dbReference type="OrthoDB" id="159630at2759"/>
<protein>
    <recommendedName>
        <fullName evidence="6">Ankyrin repeat domain-containing protein</fullName>
    </recommendedName>
</protein>
<accession>A0A8K1CCL2</accession>